<comment type="caution">
    <text evidence="2">The sequence shown here is derived from an EMBL/GenBank/DDBJ whole genome shotgun (WGS) entry which is preliminary data.</text>
</comment>
<organism evidence="2 3">
    <name type="scientific">Necator americanus</name>
    <name type="common">Human hookworm</name>
    <dbReference type="NCBI Taxonomy" id="51031"/>
    <lineage>
        <taxon>Eukaryota</taxon>
        <taxon>Metazoa</taxon>
        <taxon>Ecdysozoa</taxon>
        <taxon>Nematoda</taxon>
        <taxon>Chromadorea</taxon>
        <taxon>Rhabditida</taxon>
        <taxon>Rhabditina</taxon>
        <taxon>Rhabditomorpha</taxon>
        <taxon>Strongyloidea</taxon>
        <taxon>Ancylostomatidae</taxon>
        <taxon>Bunostominae</taxon>
        <taxon>Necator</taxon>
    </lineage>
</organism>
<dbReference type="Proteomes" id="UP001303046">
    <property type="component" value="Unassembled WGS sequence"/>
</dbReference>
<accession>A0ABR1DSL9</accession>
<reference evidence="2 3" key="1">
    <citation type="submission" date="2023-08" db="EMBL/GenBank/DDBJ databases">
        <title>A Necator americanus chromosomal reference genome.</title>
        <authorList>
            <person name="Ilik V."/>
            <person name="Petrzelkova K.J."/>
            <person name="Pardy F."/>
            <person name="Fuh T."/>
            <person name="Niatou-Singa F.S."/>
            <person name="Gouil Q."/>
            <person name="Baker L."/>
            <person name="Ritchie M.E."/>
            <person name="Jex A.R."/>
            <person name="Gazzola D."/>
            <person name="Li H."/>
            <person name="Toshio Fujiwara R."/>
            <person name="Zhan B."/>
            <person name="Aroian R.V."/>
            <person name="Pafco B."/>
            <person name="Schwarz E.M."/>
        </authorList>
    </citation>
    <scope>NUCLEOTIDE SEQUENCE [LARGE SCALE GENOMIC DNA]</scope>
    <source>
        <strain evidence="2 3">Aroian</strain>
        <tissue evidence="2">Whole animal</tissue>
    </source>
</reference>
<keyword evidence="3" id="KW-1185">Reference proteome</keyword>
<feature type="compositionally biased region" description="Basic and acidic residues" evidence="1">
    <location>
        <begin position="51"/>
        <end position="62"/>
    </location>
</feature>
<evidence type="ECO:0000313" key="3">
    <source>
        <dbReference type="Proteomes" id="UP001303046"/>
    </source>
</evidence>
<evidence type="ECO:0000256" key="1">
    <source>
        <dbReference type="SAM" id="MobiDB-lite"/>
    </source>
</evidence>
<protein>
    <submittedName>
        <fullName evidence="2">Uncharacterized protein</fullName>
    </submittedName>
</protein>
<gene>
    <name evidence="2" type="primary">Necator_chrV.g17596</name>
    <name evidence="2" type="ORF">RB195_012806</name>
</gene>
<sequence length="81" mass="9206">MEAWKAALGGTRFSLQDQSMGSARSFRVKRDQVSRKRSVPLVLERKPLWIAGEKKTQEKIQEENPGDDPGQDPEENPEENP</sequence>
<evidence type="ECO:0000313" key="2">
    <source>
        <dbReference type="EMBL" id="KAK6753437.1"/>
    </source>
</evidence>
<dbReference type="EMBL" id="JAVFWL010000005">
    <property type="protein sequence ID" value="KAK6753437.1"/>
    <property type="molecule type" value="Genomic_DNA"/>
</dbReference>
<name>A0ABR1DSL9_NECAM</name>
<proteinExistence type="predicted"/>
<feature type="compositionally biased region" description="Acidic residues" evidence="1">
    <location>
        <begin position="64"/>
        <end position="81"/>
    </location>
</feature>
<feature type="region of interest" description="Disordered" evidence="1">
    <location>
        <begin position="51"/>
        <end position="81"/>
    </location>
</feature>